<dbReference type="AlphaFoldDB" id="A0A5A7MBZ4"/>
<accession>A0A5A7MBZ4</accession>
<protein>
    <submittedName>
        <fullName evidence="1">Uncharacterized protein</fullName>
    </submittedName>
</protein>
<name>A0A5A7MBZ4_COMTE</name>
<dbReference type="Proteomes" id="UP000323105">
    <property type="component" value="Unassembled WGS sequence"/>
</dbReference>
<sequence length="75" mass="8230">MLQRDQPLCKTRAPVMQFQVAHTAMILQAQALIYRQGPFTPLPGLGITGQQTLLGQGQQAAAELQIRTQVNRDDG</sequence>
<dbReference type="EMBL" id="BKBW01000002">
    <property type="protein sequence ID" value="GEQ74449.1"/>
    <property type="molecule type" value="Genomic_DNA"/>
</dbReference>
<gene>
    <name evidence="1" type="ORF">CTTA_1454</name>
</gene>
<evidence type="ECO:0000313" key="2">
    <source>
        <dbReference type="Proteomes" id="UP000323105"/>
    </source>
</evidence>
<evidence type="ECO:0000313" key="1">
    <source>
        <dbReference type="EMBL" id="GEQ74449.1"/>
    </source>
</evidence>
<comment type="caution">
    <text evidence="1">The sequence shown here is derived from an EMBL/GenBank/DDBJ whole genome shotgun (WGS) entry which is preliminary data.</text>
</comment>
<reference evidence="1 2" key="1">
    <citation type="journal article" date="2019" name="Microbiol. Resour. Announc.">
        <title>Draft Genome Sequence of Comamonas testosteroni TA441, a Bacterium That Has a Cryptic Phenol Degradation Gene Cluster.</title>
        <authorList>
            <person name="Arai H."/>
            <person name="Ishii M."/>
        </authorList>
    </citation>
    <scope>NUCLEOTIDE SEQUENCE [LARGE SCALE GENOMIC DNA]</scope>
    <source>
        <strain evidence="1 2">TA441</strain>
    </source>
</reference>
<organism evidence="1 2">
    <name type="scientific">Comamonas testosteroni</name>
    <name type="common">Pseudomonas testosteroni</name>
    <dbReference type="NCBI Taxonomy" id="285"/>
    <lineage>
        <taxon>Bacteria</taxon>
        <taxon>Pseudomonadati</taxon>
        <taxon>Pseudomonadota</taxon>
        <taxon>Betaproteobacteria</taxon>
        <taxon>Burkholderiales</taxon>
        <taxon>Comamonadaceae</taxon>
        <taxon>Comamonas</taxon>
    </lineage>
</organism>
<proteinExistence type="predicted"/>